<evidence type="ECO:0000313" key="3">
    <source>
        <dbReference type="Proteomes" id="UP000009375"/>
    </source>
</evidence>
<feature type="transmembrane region" description="Helical" evidence="1">
    <location>
        <begin position="12"/>
        <end position="32"/>
    </location>
</feature>
<proteinExistence type="predicted"/>
<keyword evidence="1" id="KW-1133">Transmembrane helix</keyword>
<dbReference type="AlphaFoldDB" id="D2EF10"/>
<evidence type="ECO:0000256" key="1">
    <source>
        <dbReference type="SAM" id="Phobius"/>
    </source>
</evidence>
<keyword evidence="1" id="KW-0812">Transmembrane</keyword>
<accession>D2EF10</accession>
<dbReference type="Proteomes" id="UP000009375">
    <property type="component" value="Unassembled WGS sequence"/>
</dbReference>
<keyword evidence="1" id="KW-0472">Membrane</keyword>
<organism evidence="2 3">
    <name type="scientific">Candidatus Parvarchaeum acidiphilum ARMAN-4</name>
    <dbReference type="NCBI Taxonomy" id="662760"/>
    <lineage>
        <taxon>Archaea</taxon>
        <taxon>Candidatus Parvarchaeota</taxon>
        <taxon>Candidatus Parvarchaeum</taxon>
    </lineage>
</organism>
<sequence>MNKIGSSGSGIAGGVVVLAIIIVLIFYGPLLLNKLGVSVVPLSTSLNHTSALGVISISAPSTVSPSSTFGATFLIANNLNGKSASNIYFCLDNLGLMKIVSSPETSTPNPNGNALTSGRCISIPSLASGDILSEGFTLSAPPAAEYGNIQYSQNIGYYLNFSYVSTATQQFEFVSQSASSSGNYPPPISQASSVTAGPVIISTSSSQPVIYGEDIELGLSLNNFGIGTPLGNTEIHILFNSSIINISAASSLGFTFNSFPNGTAELSKSVTISSSGASLELPVSLSPGEYSKLISSSIPYIQSNMHFSVSYSYEQEGYFPIGLYIEPYSP</sequence>
<dbReference type="EMBL" id="GG730043">
    <property type="protein sequence ID" value="EEZ93036.1"/>
    <property type="molecule type" value="Genomic_DNA"/>
</dbReference>
<reference evidence="2 3" key="1">
    <citation type="journal article" date="2010" name="Proc. Natl. Acad. Sci. U.S.A.">
        <title>Enigmatic, ultrasmall, uncultivated Archaea.</title>
        <authorList>
            <person name="Baker B.J."/>
            <person name="Comolli L.R."/>
            <person name="Dick G.J."/>
            <person name="Hauser L.J."/>
            <person name="Hyatt D."/>
            <person name="Dill B.D."/>
            <person name="Land M.L."/>
            <person name="Verberkmoes N.C."/>
            <person name="Hettich R.L."/>
            <person name="Banfield J.F."/>
        </authorList>
    </citation>
    <scope>NUCLEOTIDE SEQUENCE [LARGE SCALE GENOMIC DNA]</scope>
</reference>
<protein>
    <submittedName>
        <fullName evidence="2">Uncharacterized protein</fullName>
    </submittedName>
</protein>
<evidence type="ECO:0000313" key="2">
    <source>
        <dbReference type="EMBL" id="EEZ93036.1"/>
    </source>
</evidence>
<name>D2EF10_PARA4</name>
<gene>
    <name evidence="2" type="ORF">BJBARM4_0317</name>
</gene>